<gene>
    <name evidence="2" type="ORF">NCTC13163_03196</name>
</gene>
<dbReference type="Proteomes" id="UP000254060">
    <property type="component" value="Unassembled WGS sequence"/>
</dbReference>
<dbReference type="InterPro" id="IPR047960">
    <property type="entry name" value="Transpos_IS1380"/>
</dbReference>
<dbReference type="InterPro" id="IPR012337">
    <property type="entry name" value="RNaseH-like_sf"/>
</dbReference>
<dbReference type="Pfam" id="PF13701">
    <property type="entry name" value="DDE_Tnp_1_4"/>
    <property type="match status" value="1"/>
</dbReference>
<dbReference type="AlphaFoldDB" id="A0A377HHE4"/>
<protein>
    <submittedName>
        <fullName evidence="2">Transposase DDE domain</fullName>
    </submittedName>
</protein>
<evidence type="ECO:0000313" key="3">
    <source>
        <dbReference type="Proteomes" id="UP000254060"/>
    </source>
</evidence>
<dbReference type="EMBL" id="UGGP01000002">
    <property type="protein sequence ID" value="STO53215.1"/>
    <property type="molecule type" value="Genomic_DNA"/>
</dbReference>
<dbReference type="NCBIfam" id="NF033539">
    <property type="entry name" value="transpos_IS1380"/>
    <property type="match status" value="1"/>
</dbReference>
<evidence type="ECO:0000259" key="1">
    <source>
        <dbReference type="Pfam" id="PF13701"/>
    </source>
</evidence>
<proteinExistence type="predicted"/>
<organism evidence="2 3">
    <name type="scientific">Exiguobacterium aurantiacum</name>
    <dbReference type="NCBI Taxonomy" id="33987"/>
    <lineage>
        <taxon>Bacteria</taxon>
        <taxon>Bacillati</taxon>
        <taxon>Bacillota</taxon>
        <taxon>Bacilli</taxon>
        <taxon>Bacillales</taxon>
        <taxon>Bacillales Family XII. Incertae Sedis</taxon>
        <taxon>Exiguobacterium</taxon>
    </lineage>
</organism>
<dbReference type="STRING" id="1397694.GCA_000702585_03175"/>
<reference evidence="2 3" key="1">
    <citation type="submission" date="2018-06" db="EMBL/GenBank/DDBJ databases">
        <authorList>
            <consortium name="Pathogen Informatics"/>
            <person name="Doyle S."/>
        </authorList>
    </citation>
    <scope>NUCLEOTIDE SEQUENCE [LARGE SCALE GENOMIC DNA]</scope>
    <source>
        <strain evidence="2 3">NCTC13163</strain>
    </source>
</reference>
<accession>A0A377HHE4</accession>
<dbReference type="SUPFAM" id="SSF53098">
    <property type="entry name" value="Ribonuclease H-like"/>
    <property type="match status" value="1"/>
</dbReference>
<name>A0A377HHE4_9BACL</name>
<evidence type="ECO:0000313" key="2">
    <source>
        <dbReference type="EMBL" id="STO53215.1"/>
    </source>
</evidence>
<sequence>MISLHKNQVKFNSNIIISHTGGRLSSDSGLVLVKEVMDTFKFSDLAKSLLDIKDNRAYYTHDNLAILEQLIMQLIAGYSADSSANLLRQDPVFQMVLGRKQLASQSSISRFLDRFTTENVGQLQSLNQSLIDKARLIRNDTELIIDLDSTHSDTFGHQELTDYNAHYQTYGYHPLVAFDGLTGDFLKAELRSGNQYTSKGVKAFIDPLLHHYNESIPNTDILVRGDSGFATPEVYESCEENESQYVIRLKNNRRLSQLAEQSVLYGDNQKWEDREVQYFSMPYQAQSWSKPRRVCIRSIREAGELLFQHAFIVTNLSDNVSPEVIFSLYGKRGTMENFIKEAKGGFYFDKTDSPRFLENYVRMMISLLAYNLINCLKTIGFDKKNQGMTIHSIRLTFLKVAGKLVQTGRRAYLKLSSYHVYQKLNSIGSSSAYGDPVNGFKSVITLIF</sequence>
<feature type="domain" description="Transposase DDE" evidence="1">
    <location>
        <begin position="8"/>
        <end position="424"/>
    </location>
</feature>
<dbReference type="InterPro" id="IPR025668">
    <property type="entry name" value="Tnp_DDE_dom"/>
</dbReference>